<keyword evidence="9 12" id="KW-0406">Ion transport</keyword>
<dbReference type="PANTHER" id="PTHR11893">
    <property type="entry name" value="INNEXIN"/>
    <property type="match status" value="1"/>
</dbReference>
<keyword evidence="5 12" id="KW-0812">Transmembrane</keyword>
<evidence type="ECO:0000259" key="13">
    <source>
        <dbReference type="PROSITE" id="PS50262"/>
    </source>
</evidence>
<dbReference type="InterPro" id="IPR019427">
    <property type="entry name" value="7TM_GPCR_serpentine_rcpt_Srw"/>
</dbReference>
<feature type="transmembrane region" description="Helical" evidence="12">
    <location>
        <begin position="136"/>
        <end position="153"/>
    </location>
</feature>
<keyword evidence="3 12" id="KW-0813">Transport</keyword>
<dbReference type="PANTHER" id="PTHR11893:SF28">
    <property type="entry name" value="INNEXIN-2"/>
    <property type="match status" value="1"/>
</dbReference>
<dbReference type="GO" id="GO:0005243">
    <property type="term" value="F:gap junction channel activity"/>
    <property type="evidence" value="ECO:0007669"/>
    <property type="project" value="TreeGrafter"/>
</dbReference>
<feature type="domain" description="G-protein coupled receptors family 1 profile" evidence="13">
    <location>
        <begin position="54"/>
        <end position="353"/>
    </location>
</feature>
<evidence type="ECO:0000256" key="2">
    <source>
        <dbReference type="ARBA" id="ARBA00004651"/>
    </source>
</evidence>
<feature type="transmembrane region" description="Helical" evidence="12">
    <location>
        <begin position="165"/>
        <end position="186"/>
    </location>
</feature>
<dbReference type="InterPro" id="IPR017452">
    <property type="entry name" value="GPCR_Rhodpsn_7TM"/>
</dbReference>
<name>A0A9P1IY86_9PELO</name>
<dbReference type="PROSITE" id="PS51013">
    <property type="entry name" value="PANNEXIN"/>
    <property type="match status" value="1"/>
</dbReference>
<feature type="transmembrane region" description="Helical" evidence="12">
    <location>
        <begin position="237"/>
        <end position="257"/>
    </location>
</feature>
<feature type="transmembrane region" description="Helical" evidence="12">
    <location>
        <begin position="309"/>
        <end position="325"/>
    </location>
</feature>
<dbReference type="Proteomes" id="UP001152747">
    <property type="component" value="Unassembled WGS sequence"/>
</dbReference>
<dbReference type="GO" id="GO:0005921">
    <property type="term" value="C:gap junction"/>
    <property type="evidence" value="ECO:0007669"/>
    <property type="project" value="UniProtKB-SubCell"/>
</dbReference>
<dbReference type="GO" id="GO:0034220">
    <property type="term" value="P:monoatomic ion transmembrane transport"/>
    <property type="evidence" value="ECO:0007669"/>
    <property type="project" value="UniProtKB-KW"/>
</dbReference>
<evidence type="ECO:0000256" key="3">
    <source>
        <dbReference type="ARBA" id="ARBA00022448"/>
    </source>
</evidence>
<dbReference type="Pfam" id="PF00876">
    <property type="entry name" value="Innexin"/>
    <property type="match status" value="1"/>
</dbReference>
<keyword evidence="15" id="KW-1185">Reference proteome</keyword>
<evidence type="ECO:0000256" key="8">
    <source>
        <dbReference type="ARBA" id="ARBA00022989"/>
    </source>
</evidence>
<evidence type="ECO:0000256" key="6">
    <source>
        <dbReference type="ARBA" id="ARBA00022868"/>
    </source>
</evidence>
<keyword evidence="7" id="KW-0965">Cell junction</keyword>
<comment type="similarity">
    <text evidence="12">Belongs to the pannexin family.</text>
</comment>
<feature type="transmembrane region" description="Helical" evidence="12">
    <location>
        <begin position="281"/>
        <end position="303"/>
    </location>
</feature>
<evidence type="ECO:0000256" key="11">
    <source>
        <dbReference type="ARBA" id="ARBA00023303"/>
    </source>
</evidence>
<comment type="subcellular location">
    <subcellularLocation>
        <location evidence="1">Cell junction</location>
        <location evidence="1">Gap junction</location>
    </subcellularLocation>
    <subcellularLocation>
        <location evidence="2 12">Cell membrane</location>
        <topology evidence="2 12">Multi-pass membrane protein</topology>
    </subcellularLocation>
</comment>
<evidence type="ECO:0000256" key="9">
    <source>
        <dbReference type="ARBA" id="ARBA00023065"/>
    </source>
</evidence>
<evidence type="ECO:0000256" key="7">
    <source>
        <dbReference type="ARBA" id="ARBA00022949"/>
    </source>
</evidence>
<reference evidence="14" key="1">
    <citation type="submission" date="2022-11" db="EMBL/GenBank/DDBJ databases">
        <authorList>
            <person name="Kikuchi T."/>
        </authorList>
    </citation>
    <scope>NUCLEOTIDE SEQUENCE</scope>
    <source>
        <strain evidence="14">PS1010</strain>
    </source>
</reference>
<evidence type="ECO:0000256" key="4">
    <source>
        <dbReference type="ARBA" id="ARBA00022475"/>
    </source>
</evidence>
<dbReference type="Pfam" id="PF10324">
    <property type="entry name" value="7TM_GPCR_Srw"/>
    <property type="match status" value="1"/>
</dbReference>
<keyword evidence="10 12" id="KW-0472">Membrane</keyword>
<dbReference type="GO" id="GO:0008528">
    <property type="term" value="F:G protein-coupled peptide receptor activity"/>
    <property type="evidence" value="ECO:0007669"/>
    <property type="project" value="InterPro"/>
</dbReference>
<accession>A0A9P1IY86</accession>
<comment type="caution">
    <text evidence="12">Lacks conserved residue(s) required for the propagation of feature annotation.</text>
</comment>
<keyword evidence="8 12" id="KW-1133">Transmembrane helix</keyword>
<feature type="transmembrane region" description="Helical" evidence="12">
    <location>
        <begin position="43"/>
        <end position="62"/>
    </location>
</feature>
<dbReference type="InterPro" id="IPR000990">
    <property type="entry name" value="Innexin"/>
</dbReference>
<dbReference type="EMBL" id="CANHGI010000005">
    <property type="protein sequence ID" value="CAI5453437.1"/>
    <property type="molecule type" value="Genomic_DNA"/>
</dbReference>
<feature type="transmembrane region" description="Helical" evidence="12">
    <location>
        <begin position="74"/>
        <end position="93"/>
    </location>
</feature>
<dbReference type="OrthoDB" id="5867527at2759"/>
<keyword evidence="4" id="KW-1003">Cell membrane</keyword>
<evidence type="ECO:0000313" key="15">
    <source>
        <dbReference type="Proteomes" id="UP001152747"/>
    </source>
</evidence>
<keyword evidence="6" id="KW-0303">Gap junction</keyword>
<evidence type="ECO:0000256" key="1">
    <source>
        <dbReference type="ARBA" id="ARBA00004610"/>
    </source>
</evidence>
<feature type="transmembrane region" description="Helical" evidence="12">
    <location>
        <begin position="419"/>
        <end position="441"/>
    </location>
</feature>
<feature type="transmembrane region" description="Helical" evidence="12">
    <location>
        <begin position="346"/>
        <end position="366"/>
    </location>
</feature>
<dbReference type="PRINTS" id="PR01262">
    <property type="entry name" value="INNEXIN"/>
</dbReference>
<feature type="transmembrane region" description="Helical" evidence="12">
    <location>
        <begin position="506"/>
        <end position="529"/>
    </location>
</feature>
<comment type="caution">
    <text evidence="14">The sequence shown here is derived from an EMBL/GenBank/DDBJ whole genome shotgun (WGS) entry which is preliminary data.</text>
</comment>
<proteinExistence type="inferred from homology"/>
<dbReference type="Gene3D" id="1.20.1070.10">
    <property type="entry name" value="Rhodopsin 7-helix transmembrane proteins"/>
    <property type="match status" value="1"/>
</dbReference>
<evidence type="ECO:0000256" key="10">
    <source>
        <dbReference type="ARBA" id="ARBA00023136"/>
    </source>
</evidence>
<comment type="function">
    <text evidence="12">Structural component of the gap junctions.</text>
</comment>
<dbReference type="SUPFAM" id="SSF81321">
    <property type="entry name" value="Family A G protein-coupled receptor-like"/>
    <property type="match status" value="1"/>
</dbReference>
<dbReference type="AlphaFoldDB" id="A0A9P1IY86"/>
<gene>
    <name evidence="12" type="primary">inx</name>
    <name evidence="14" type="ORF">CAMP_LOCUS16074</name>
</gene>
<evidence type="ECO:0000313" key="14">
    <source>
        <dbReference type="EMBL" id="CAI5453437.1"/>
    </source>
</evidence>
<dbReference type="PROSITE" id="PS50262">
    <property type="entry name" value="G_PROTEIN_RECEP_F1_2"/>
    <property type="match status" value="1"/>
</dbReference>
<organism evidence="14 15">
    <name type="scientific">Caenorhabditis angaria</name>
    <dbReference type="NCBI Taxonomy" id="860376"/>
    <lineage>
        <taxon>Eukaryota</taxon>
        <taxon>Metazoa</taxon>
        <taxon>Ecdysozoa</taxon>
        <taxon>Nematoda</taxon>
        <taxon>Chromadorea</taxon>
        <taxon>Rhabditida</taxon>
        <taxon>Rhabditina</taxon>
        <taxon>Rhabditomorpha</taxon>
        <taxon>Rhabditoidea</taxon>
        <taxon>Rhabditidae</taxon>
        <taxon>Peloderinae</taxon>
        <taxon>Caenorhabditis</taxon>
    </lineage>
</organism>
<evidence type="ECO:0000256" key="5">
    <source>
        <dbReference type="ARBA" id="ARBA00022692"/>
    </source>
</evidence>
<sequence>MDQEYMGSLADDYFPGYPKSTQIFLVDFIDKLSNFDHLIFTKIEFVACILAILINIFHSFILSQKSMRTSSTNVVLLGLSLIDILSMGLGAYADFELIFQFDEIPDICAEPLSYFRIMISEFSKILVDFSRRGSTYLSLSLVTIRAFAISQIMNPRFDFLTKPKTGWLTILANSIICGLLCIPQALSYHIESYPWSPPKGCVNKFPKNYKKLEYFFIASPWIIFDTFSMNTMLDAVLAKYVPVILFIVMTLVLIRAIKKASKDQGKSGKAKKDDPDKTSKLVLFTTISVIIAELPIGILYVFQSLYDNVIGWIMIGFFNPLYDQIRRSLNKQTDQLAFDRIDTLNAWFTPMFIGGLTLAISCKQYFGQPLKCWTPREFSGSWDGYVHDYCFIEDTYFVPNGTEITDIARGERQINYYRWVPLVLMLQALLFVVPYLIWNVMHKRTEINLKKSLRLYQKQCKSSGEKQACEAFGAEFCETLERIHRATKSFVGCQATINYFLLKLSFIANCVLQMFIIKCFLNLTDYFWAFEHLFKVEFKGTAEHESSIFPRVVLCDFKIRTLGQLQNHTVSCIMMLNMIIEKVYVMFYFWIIFVAVATTMATLTFAFQMLFRKHKLIPTNLNRKPNMNPTRSQDFLQNFLGADGLLLITFLDTQFGAYQTSQIVEFMVKKYLEARGSDSSVATSINDGNSPMRYASCPYDDSTLPMSQLKLGMVKMSKLDEVDGVADAKKMA</sequence>
<keyword evidence="11 12" id="KW-0407">Ion channel</keyword>
<dbReference type="GO" id="GO:0005886">
    <property type="term" value="C:plasma membrane"/>
    <property type="evidence" value="ECO:0007669"/>
    <property type="project" value="UniProtKB-SubCell"/>
</dbReference>
<protein>
    <recommendedName>
        <fullName evidence="12">Innexin</fullName>
    </recommendedName>
</protein>
<evidence type="ECO:0000256" key="12">
    <source>
        <dbReference type="RuleBase" id="RU010713"/>
    </source>
</evidence>
<feature type="transmembrane region" description="Helical" evidence="12">
    <location>
        <begin position="585"/>
        <end position="607"/>
    </location>
</feature>